<dbReference type="AlphaFoldDB" id="A0A448UVW5"/>
<organism evidence="2 3">
    <name type="scientific">Rothia dentocariosa</name>
    <dbReference type="NCBI Taxonomy" id="2047"/>
    <lineage>
        <taxon>Bacteria</taxon>
        <taxon>Bacillati</taxon>
        <taxon>Actinomycetota</taxon>
        <taxon>Actinomycetes</taxon>
        <taxon>Micrococcales</taxon>
        <taxon>Micrococcaceae</taxon>
        <taxon>Rothia</taxon>
    </lineage>
</organism>
<dbReference type="Proteomes" id="UP000270988">
    <property type="component" value="Chromosome"/>
</dbReference>
<dbReference type="Pfam" id="PF22481">
    <property type="entry name" value="DUF6985"/>
    <property type="match status" value="1"/>
</dbReference>
<reference evidence="2 3" key="1">
    <citation type="submission" date="2018-12" db="EMBL/GenBank/DDBJ databases">
        <authorList>
            <consortium name="Pathogen Informatics"/>
        </authorList>
    </citation>
    <scope>NUCLEOTIDE SEQUENCE [LARGE SCALE GENOMIC DNA]</scope>
    <source>
        <strain evidence="2 3">NCTC10918</strain>
    </source>
</reference>
<evidence type="ECO:0000313" key="3">
    <source>
        <dbReference type="Proteomes" id="UP000270988"/>
    </source>
</evidence>
<dbReference type="InterPro" id="IPR054254">
    <property type="entry name" value="DUF6985"/>
</dbReference>
<accession>A0A448UVW5</accession>
<dbReference type="EMBL" id="LR134521">
    <property type="protein sequence ID" value="VEJ30072.1"/>
    <property type="molecule type" value="Genomic_DNA"/>
</dbReference>
<dbReference type="RefSeq" id="WP_141121141.1">
    <property type="nucleotide sequence ID" value="NZ_CAUQVD010000003.1"/>
</dbReference>
<evidence type="ECO:0000313" key="2">
    <source>
        <dbReference type="EMBL" id="VEJ30072.1"/>
    </source>
</evidence>
<feature type="domain" description="DUF6985" evidence="1">
    <location>
        <begin position="15"/>
        <end position="159"/>
    </location>
</feature>
<proteinExistence type="predicted"/>
<sequence length="175" mass="20297">MAMKPNNTHDPNIINFNYDADEELYVSDPVDVPALKKASVTFSFDMKTLDSAGWQRIRAAIDNLRSPDTDIFAQATPYVYQFYRMYFDMADEYDWEQYLPDIPESQVWTLVDPIWDRCTVAWDNNNVLIVVEAETEWDIEHGMMMVLQNGTKLVKVGMAVESYTNPDGSIFLREE</sequence>
<dbReference type="STRING" id="762948.HMPREF0733_10314"/>
<name>A0A448UVW5_9MICC</name>
<protein>
    <recommendedName>
        <fullName evidence="1">DUF6985 domain-containing protein</fullName>
    </recommendedName>
</protein>
<evidence type="ECO:0000259" key="1">
    <source>
        <dbReference type="Pfam" id="PF22481"/>
    </source>
</evidence>
<gene>
    <name evidence="2" type="ORF">NCTC10918_01344</name>
</gene>